<feature type="transmembrane region" description="Helical" evidence="7">
    <location>
        <begin position="55"/>
        <end position="75"/>
    </location>
</feature>
<feature type="transmembrane region" description="Helical" evidence="7">
    <location>
        <begin position="322"/>
        <end position="342"/>
    </location>
</feature>
<keyword evidence="2" id="KW-0813">Transport</keyword>
<dbReference type="PANTHER" id="PTHR23513:SF11">
    <property type="entry name" value="STAPHYLOFERRIN A TRANSPORTER"/>
    <property type="match status" value="1"/>
</dbReference>
<feature type="transmembrane region" description="Helical" evidence="7">
    <location>
        <begin position="96"/>
        <end position="121"/>
    </location>
</feature>
<keyword evidence="4 7" id="KW-0812">Transmembrane</keyword>
<dbReference type="Gene3D" id="1.20.1250.20">
    <property type="entry name" value="MFS general substrate transporter like domains"/>
    <property type="match status" value="1"/>
</dbReference>
<dbReference type="Pfam" id="PF05977">
    <property type="entry name" value="MFS_3"/>
    <property type="match status" value="1"/>
</dbReference>
<evidence type="ECO:0000256" key="2">
    <source>
        <dbReference type="ARBA" id="ARBA00022448"/>
    </source>
</evidence>
<feature type="transmembrane region" description="Helical" evidence="7">
    <location>
        <begin position="354"/>
        <end position="377"/>
    </location>
</feature>
<proteinExistence type="predicted"/>
<dbReference type="PANTHER" id="PTHR23513">
    <property type="entry name" value="INTEGRAL MEMBRANE EFFLUX PROTEIN-RELATED"/>
    <property type="match status" value="1"/>
</dbReference>
<dbReference type="CDD" id="cd06173">
    <property type="entry name" value="MFS_MefA_like"/>
    <property type="match status" value="1"/>
</dbReference>
<evidence type="ECO:0000256" key="7">
    <source>
        <dbReference type="SAM" id="Phobius"/>
    </source>
</evidence>
<protein>
    <submittedName>
        <fullName evidence="8">MFS transporter</fullName>
    </submittedName>
</protein>
<evidence type="ECO:0000256" key="3">
    <source>
        <dbReference type="ARBA" id="ARBA00022475"/>
    </source>
</evidence>
<organism evidence="8 9">
    <name type="scientific">Sphaerisporangium flaviroseum</name>
    <dbReference type="NCBI Taxonomy" id="509199"/>
    <lineage>
        <taxon>Bacteria</taxon>
        <taxon>Bacillati</taxon>
        <taxon>Actinomycetota</taxon>
        <taxon>Actinomycetes</taxon>
        <taxon>Streptosporangiales</taxon>
        <taxon>Streptosporangiaceae</taxon>
        <taxon>Sphaerisporangium</taxon>
    </lineage>
</organism>
<dbReference type="RefSeq" id="WP_344943374.1">
    <property type="nucleotide sequence ID" value="NZ_BAAAZR010000010.1"/>
</dbReference>
<feature type="transmembrane region" description="Helical" evidence="7">
    <location>
        <begin position="232"/>
        <end position="250"/>
    </location>
</feature>
<evidence type="ECO:0000256" key="6">
    <source>
        <dbReference type="ARBA" id="ARBA00023136"/>
    </source>
</evidence>
<evidence type="ECO:0000256" key="5">
    <source>
        <dbReference type="ARBA" id="ARBA00022989"/>
    </source>
</evidence>
<keyword evidence="3" id="KW-1003">Cell membrane</keyword>
<keyword evidence="5 7" id="KW-1133">Transmembrane helix</keyword>
<dbReference type="Proteomes" id="UP001500888">
    <property type="component" value="Unassembled WGS sequence"/>
</dbReference>
<evidence type="ECO:0000313" key="8">
    <source>
        <dbReference type="EMBL" id="GAA3819298.1"/>
    </source>
</evidence>
<comment type="subcellular location">
    <subcellularLocation>
        <location evidence="1">Cell membrane</location>
        <topology evidence="1">Multi-pass membrane protein</topology>
    </subcellularLocation>
</comment>
<name>A0ABP7IIM0_9ACTN</name>
<dbReference type="InterPro" id="IPR010290">
    <property type="entry name" value="TM_effector"/>
</dbReference>
<evidence type="ECO:0000313" key="9">
    <source>
        <dbReference type="Proteomes" id="UP001500888"/>
    </source>
</evidence>
<gene>
    <name evidence="8" type="ORF">GCM10022226_44780</name>
</gene>
<comment type="caution">
    <text evidence="8">The sequence shown here is derived from an EMBL/GenBank/DDBJ whole genome shotgun (WGS) entry which is preliminary data.</text>
</comment>
<accession>A0ABP7IIM0</accession>
<sequence length="422" mass="43015">MAWNRTRRRLTALSHRNLRLFFIGEATSMLGSSMSTLAVAFAVLDGGGGRSGLGYVMAARIVPMVVFLMAGGVLADGLGPRRIMLYADALRCVTQAILAGSLLFGHPPIWLFVALVAVWGAGEAFYAPARGALIPQVVAGGASYTGDANALAGLAQSMASVGGPAIAGVAVAMAGPGVVVALDAGTYAVSVVALVLLRSTDRIPGRTPEPGSGRTREKGALREGWAEFRSRTWLWVTTLQFTLFNLLVWAPFLVLGPVVAHERLNGARDWGLIMAVYGAGAVAGGLAMMGGRMPRRPLVVATVATFGWALPSGAIATSMPTLVIAGAALVAGVGSAVSGTLYATTNQHHLPAGVLARVTALTTVGAFVLGPVGLAAAGPMATAVGITAVLGFGAVWQLLASSIVLAVREVRELEGGPAESAG</sequence>
<feature type="transmembrane region" description="Helical" evidence="7">
    <location>
        <begin position="20"/>
        <end position="43"/>
    </location>
</feature>
<reference evidence="9" key="1">
    <citation type="journal article" date="2019" name="Int. J. Syst. Evol. Microbiol.">
        <title>The Global Catalogue of Microorganisms (GCM) 10K type strain sequencing project: providing services to taxonomists for standard genome sequencing and annotation.</title>
        <authorList>
            <consortium name="The Broad Institute Genomics Platform"/>
            <consortium name="The Broad Institute Genome Sequencing Center for Infectious Disease"/>
            <person name="Wu L."/>
            <person name="Ma J."/>
        </authorList>
    </citation>
    <scope>NUCLEOTIDE SEQUENCE [LARGE SCALE GENOMIC DNA]</scope>
    <source>
        <strain evidence="9">JCM 16908</strain>
    </source>
</reference>
<feature type="transmembrane region" description="Helical" evidence="7">
    <location>
        <begin position="383"/>
        <end position="407"/>
    </location>
</feature>
<keyword evidence="6 7" id="KW-0472">Membrane</keyword>
<feature type="transmembrane region" description="Helical" evidence="7">
    <location>
        <begin position="298"/>
        <end position="316"/>
    </location>
</feature>
<evidence type="ECO:0000256" key="4">
    <source>
        <dbReference type="ARBA" id="ARBA00022692"/>
    </source>
</evidence>
<feature type="transmembrane region" description="Helical" evidence="7">
    <location>
        <begin position="270"/>
        <end position="291"/>
    </location>
</feature>
<keyword evidence="9" id="KW-1185">Reference proteome</keyword>
<dbReference type="SUPFAM" id="SSF103473">
    <property type="entry name" value="MFS general substrate transporter"/>
    <property type="match status" value="1"/>
</dbReference>
<dbReference type="EMBL" id="BAAAZR010000010">
    <property type="protein sequence ID" value="GAA3819298.1"/>
    <property type="molecule type" value="Genomic_DNA"/>
</dbReference>
<dbReference type="InterPro" id="IPR036259">
    <property type="entry name" value="MFS_trans_sf"/>
</dbReference>
<evidence type="ECO:0000256" key="1">
    <source>
        <dbReference type="ARBA" id="ARBA00004651"/>
    </source>
</evidence>
<feature type="transmembrane region" description="Helical" evidence="7">
    <location>
        <begin position="165"/>
        <end position="197"/>
    </location>
</feature>